<evidence type="ECO:0000256" key="14">
    <source>
        <dbReference type="SAM" id="Phobius"/>
    </source>
</evidence>
<organism evidence="17 18">
    <name type="scientific">Arabidopsis thaliana</name>
    <name type="common">Mouse-ear cress</name>
    <dbReference type="NCBI Taxonomy" id="3702"/>
    <lineage>
        <taxon>Eukaryota</taxon>
        <taxon>Viridiplantae</taxon>
        <taxon>Streptophyta</taxon>
        <taxon>Embryophyta</taxon>
        <taxon>Tracheophyta</taxon>
        <taxon>Spermatophyta</taxon>
        <taxon>Magnoliopsida</taxon>
        <taxon>eudicotyledons</taxon>
        <taxon>Gunneridae</taxon>
        <taxon>Pentapetalae</taxon>
        <taxon>rosids</taxon>
        <taxon>malvids</taxon>
        <taxon>Brassicales</taxon>
        <taxon>Brassicaceae</taxon>
        <taxon>Camelineae</taxon>
        <taxon>Arabidopsis</taxon>
    </lineage>
</organism>
<dbReference type="PANTHER" id="PTHR34590">
    <property type="entry name" value="OS03G0124300 PROTEIN-RELATED"/>
    <property type="match status" value="1"/>
</dbReference>
<keyword evidence="9 14" id="KW-1133">Transmembrane helix</keyword>
<evidence type="ECO:0000256" key="5">
    <source>
        <dbReference type="ARBA" id="ARBA00022729"/>
    </source>
</evidence>
<dbReference type="AlphaFoldDB" id="A0A7G2FD56"/>
<keyword evidence="11" id="KW-0325">Glycoprotein</keyword>
<feature type="region of interest" description="Disordered" evidence="13">
    <location>
        <begin position="467"/>
        <end position="497"/>
    </location>
</feature>
<evidence type="ECO:0000256" key="7">
    <source>
        <dbReference type="ARBA" id="ARBA00022777"/>
    </source>
</evidence>
<accession>A0A7G2FD56</accession>
<comment type="subcellular location">
    <subcellularLocation>
        <location evidence="1">Membrane</location>
        <topology evidence="1">Single-pass type I membrane protein</topology>
    </subcellularLocation>
</comment>
<evidence type="ECO:0000259" key="16">
    <source>
        <dbReference type="Pfam" id="PF12819"/>
    </source>
</evidence>
<keyword evidence="8 12" id="KW-0067">ATP-binding</keyword>
<dbReference type="PANTHER" id="PTHR34590:SF5">
    <property type="entry name" value="OS04G0586500 PROTEIN"/>
    <property type="match status" value="1"/>
</dbReference>
<evidence type="ECO:0000256" key="2">
    <source>
        <dbReference type="ARBA" id="ARBA00022527"/>
    </source>
</evidence>
<evidence type="ECO:0000256" key="12">
    <source>
        <dbReference type="PROSITE-ProRule" id="PRU10141"/>
    </source>
</evidence>
<dbReference type="SUPFAM" id="SSF56112">
    <property type="entry name" value="Protein kinase-like (PK-like)"/>
    <property type="match status" value="1"/>
</dbReference>
<sequence length="710" mass="78622">MIRHALLIFSILVSTTIVGGGATSTYEPTDVFLFNCGDTSNNVDDSGRNWTAENRKTMSPNLVNASFTSQASYQESGVSQIPYMTARIFRSEFTYSFPVTPGSKFLRLYFYPTRYGSQFNAVKSFFSVKVNGFTLLNNFSADLTVKASKPQTEFIIKEFIIPVYQTLNLTFTPSLDSLAFVNGIEIVSIPNRFYSKGGFDDVITNVGSSVDFHIENSTAFETVYRLNVGGKTVGDSGMFRRWLSDEEIILSESSGISPIVPDIEINYTEKTPSYVAPDDVYATSRSMGNADHPELNLNFKLTWLFTVDAGFSYLVRLHFCETLSEVNKEGQRVFSIFIENQTATLEMDVFRMSGGSWIPMYLDYTVIVGSGSGRKHDLRLDLHPLVSINPKYYDAILNGVEILKMNDPDGNLAGPIVSPDLTPNRVMPRIRKSNNKSHILAITLAVVGSIVVLAMFVVVIMKRKKKKKKKSKPSTNSSWGPLPHGTDSTKTKPAKSLPSDLCRRFSIFEIKSATNDFEDKLIIGVGGFGSVYKGRIDGGATIVAVKRLEITSNQGAKEPIRMQSVPSEQADLIRWVKSNYKRGTVDQIIDSDLTADITSTSLEKFCEIAVRCVQDRGMERPPMNDVVWALEFALQLHETTKKMNDNVESLDLMPSGEVGTTTDGEDDVFSRTTGHVGKSSTTGDSFPVVGDERSGSSWGVFSEINEPKAR</sequence>
<reference evidence="17 18" key="1">
    <citation type="submission" date="2020-09" db="EMBL/GenBank/DDBJ databases">
        <authorList>
            <person name="Ashkenazy H."/>
        </authorList>
    </citation>
    <scope>NUCLEOTIDE SEQUENCE [LARGE SCALE GENOMIC DNA]</scope>
    <source>
        <strain evidence="18">cv. Cdm-0</strain>
    </source>
</reference>
<dbReference type="PROSITE" id="PS00107">
    <property type="entry name" value="PROTEIN_KINASE_ATP"/>
    <property type="match status" value="1"/>
</dbReference>
<evidence type="ECO:0000256" key="3">
    <source>
        <dbReference type="ARBA" id="ARBA00022679"/>
    </source>
</evidence>
<dbReference type="GO" id="GO:0005524">
    <property type="term" value="F:ATP binding"/>
    <property type="evidence" value="ECO:0007669"/>
    <property type="project" value="UniProtKB-UniRule"/>
</dbReference>
<dbReference type="GO" id="GO:0016020">
    <property type="term" value="C:membrane"/>
    <property type="evidence" value="ECO:0007669"/>
    <property type="project" value="UniProtKB-SubCell"/>
</dbReference>
<dbReference type="Gene3D" id="2.60.120.430">
    <property type="entry name" value="Galactose-binding lectin"/>
    <property type="match status" value="2"/>
</dbReference>
<evidence type="ECO:0000256" key="9">
    <source>
        <dbReference type="ARBA" id="ARBA00022989"/>
    </source>
</evidence>
<dbReference type="InterPro" id="IPR011009">
    <property type="entry name" value="Kinase-like_dom_sf"/>
</dbReference>
<evidence type="ECO:0000313" key="17">
    <source>
        <dbReference type="EMBL" id="CAD5333438.1"/>
    </source>
</evidence>
<proteinExistence type="predicted"/>
<evidence type="ECO:0000256" key="10">
    <source>
        <dbReference type="ARBA" id="ARBA00023136"/>
    </source>
</evidence>
<evidence type="ECO:0000256" key="4">
    <source>
        <dbReference type="ARBA" id="ARBA00022692"/>
    </source>
</evidence>
<keyword evidence="6 12" id="KW-0547">Nucleotide-binding</keyword>
<keyword evidence="10 14" id="KW-0472">Membrane</keyword>
<evidence type="ECO:0000256" key="1">
    <source>
        <dbReference type="ARBA" id="ARBA00004479"/>
    </source>
</evidence>
<gene>
    <name evidence="17" type="ORF">AT9943_LOCUS20794</name>
</gene>
<keyword evidence="4 14" id="KW-0812">Transmembrane</keyword>
<keyword evidence="2" id="KW-0723">Serine/threonine-protein kinase</keyword>
<evidence type="ECO:0000256" key="6">
    <source>
        <dbReference type="ARBA" id="ARBA00022741"/>
    </source>
</evidence>
<dbReference type="InterPro" id="IPR045272">
    <property type="entry name" value="ANXUR1/2-like"/>
</dbReference>
<feature type="region of interest" description="Disordered" evidence="13">
    <location>
        <begin position="671"/>
        <end position="710"/>
    </location>
</feature>
<feature type="chain" id="PRO_5028904441" evidence="15">
    <location>
        <begin position="23"/>
        <end position="710"/>
    </location>
</feature>
<evidence type="ECO:0000313" key="18">
    <source>
        <dbReference type="Proteomes" id="UP000516314"/>
    </source>
</evidence>
<dbReference type="GO" id="GO:0004674">
    <property type="term" value="F:protein serine/threonine kinase activity"/>
    <property type="evidence" value="ECO:0007669"/>
    <property type="project" value="UniProtKB-KW"/>
</dbReference>
<evidence type="ECO:0000256" key="11">
    <source>
        <dbReference type="ARBA" id="ARBA00023180"/>
    </source>
</evidence>
<dbReference type="InterPro" id="IPR017441">
    <property type="entry name" value="Protein_kinase_ATP_BS"/>
</dbReference>
<keyword evidence="3" id="KW-0808">Transferase</keyword>
<name>A0A7G2FD56_ARATH</name>
<feature type="domain" description="Malectin-like" evidence="16">
    <location>
        <begin position="35"/>
        <end position="404"/>
    </location>
</feature>
<feature type="binding site" evidence="12">
    <location>
        <position position="546"/>
    </location>
    <ligand>
        <name>ATP</name>
        <dbReference type="ChEBI" id="CHEBI:30616"/>
    </ligand>
</feature>
<dbReference type="GO" id="GO:0004714">
    <property type="term" value="F:transmembrane receptor protein tyrosine kinase activity"/>
    <property type="evidence" value="ECO:0007669"/>
    <property type="project" value="InterPro"/>
</dbReference>
<dbReference type="InterPro" id="IPR024788">
    <property type="entry name" value="Malectin-like_Carb-bd_dom"/>
</dbReference>
<protein>
    <submittedName>
        <fullName evidence="17">(thale cress) hypothetical protein</fullName>
    </submittedName>
</protein>
<dbReference type="FunFam" id="2.60.120.430:FF:000007">
    <property type="entry name" value="FERONIA receptor-like kinase"/>
    <property type="match status" value="1"/>
</dbReference>
<dbReference type="EMBL" id="LR881470">
    <property type="protein sequence ID" value="CAD5333438.1"/>
    <property type="molecule type" value="Genomic_DNA"/>
</dbReference>
<evidence type="ECO:0000256" key="13">
    <source>
        <dbReference type="SAM" id="MobiDB-lite"/>
    </source>
</evidence>
<dbReference type="Gene3D" id="3.30.200.20">
    <property type="entry name" value="Phosphorylase Kinase, domain 1"/>
    <property type="match status" value="1"/>
</dbReference>
<feature type="signal peptide" evidence="15">
    <location>
        <begin position="1"/>
        <end position="22"/>
    </location>
</feature>
<feature type="compositionally biased region" description="Polar residues" evidence="13">
    <location>
        <begin position="671"/>
        <end position="684"/>
    </location>
</feature>
<evidence type="ECO:0000256" key="8">
    <source>
        <dbReference type="ARBA" id="ARBA00022840"/>
    </source>
</evidence>
<feature type="transmembrane region" description="Helical" evidence="14">
    <location>
        <begin position="439"/>
        <end position="461"/>
    </location>
</feature>
<dbReference type="Proteomes" id="UP000516314">
    <property type="component" value="Chromosome 5"/>
</dbReference>
<dbReference type="Pfam" id="PF12819">
    <property type="entry name" value="Malectin_like"/>
    <property type="match status" value="1"/>
</dbReference>
<evidence type="ECO:0000256" key="15">
    <source>
        <dbReference type="SAM" id="SignalP"/>
    </source>
</evidence>
<keyword evidence="5 15" id="KW-0732">Signal</keyword>
<dbReference type="FunFam" id="2.60.120.430:FF:000003">
    <property type="entry name" value="FERONIA receptor-like kinase"/>
    <property type="match status" value="1"/>
</dbReference>
<keyword evidence="7" id="KW-0418">Kinase</keyword>